<dbReference type="EMBL" id="MN740471">
    <property type="protein sequence ID" value="QHU28206.1"/>
    <property type="molecule type" value="Genomic_DNA"/>
</dbReference>
<dbReference type="Gene3D" id="3.40.250.10">
    <property type="entry name" value="Rhodanese-like domain"/>
    <property type="match status" value="1"/>
</dbReference>
<proteinExistence type="predicted"/>
<evidence type="ECO:0000313" key="2">
    <source>
        <dbReference type="EMBL" id="QHU28206.1"/>
    </source>
</evidence>
<dbReference type="SUPFAM" id="SSF52821">
    <property type="entry name" value="Rhodanese/Cell cycle control phosphatase"/>
    <property type="match status" value="1"/>
</dbReference>
<dbReference type="InterPro" id="IPR001763">
    <property type="entry name" value="Rhodanese-like_dom"/>
</dbReference>
<dbReference type="Pfam" id="PF00581">
    <property type="entry name" value="Rhodanese"/>
    <property type="match status" value="1"/>
</dbReference>
<protein>
    <recommendedName>
        <fullName evidence="1">Rhodanese domain-containing protein</fullName>
    </recommendedName>
</protein>
<name>A0A6C0LB54_9ZZZZ</name>
<sequence length="140" mass="16197">MGNSQSIPKINFEDVQTASKHPELYLLINTLPIYEQDCLILNSIHASQEEDVMNKHLKFKSSVSIIIYGKHSNDDALYRKYQQLLQLGFSNVYVYLGGLFEWLLLQDVYGAIDFPTTSQQLDILKYKPNQRLHVGLIDYK</sequence>
<evidence type="ECO:0000259" key="1">
    <source>
        <dbReference type="PROSITE" id="PS50206"/>
    </source>
</evidence>
<dbReference type="PROSITE" id="PS50206">
    <property type="entry name" value="RHODANESE_3"/>
    <property type="match status" value="1"/>
</dbReference>
<dbReference type="InterPro" id="IPR036873">
    <property type="entry name" value="Rhodanese-like_dom_sf"/>
</dbReference>
<reference evidence="2" key="1">
    <citation type="journal article" date="2020" name="Nature">
        <title>Giant virus diversity and host interactions through global metagenomics.</title>
        <authorList>
            <person name="Schulz F."/>
            <person name="Roux S."/>
            <person name="Paez-Espino D."/>
            <person name="Jungbluth S."/>
            <person name="Walsh D.A."/>
            <person name="Denef V.J."/>
            <person name="McMahon K.D."/>
            <person name="Konstantinidis K.T."/>
            <person name="Eloe-Fadrosh E.A."/>
            <person name="Kyrpides N.C."/>
            <person name="Woyke T."/>
        </authorList>
    </citation>
    <scope>NUCLEOTIDE SEQUENCE</scope>
    <source>
        <strain evidence="2">GVMAG-M-3300027770-73</strain>
    </source>
</reference>
<dbReference type="AlphaFoldDB" id="A0A6C0LB54"/>
<organism evidence="2">
    <name type="scientific">viral metagenome</name>
    <dbReference type="NCBI Taxonomy" id="1070528"/>
    <lineage>
        <taxon>unclassified sequences</taxon>
        <taxon>metagenomes</taxon>
        <taxon>organismal metagenomes</taxon>
    </lineage>
</organism>
<accession>A0A6C0LB54</accession>
<feature type="domain" description="Rhodanese" evidence="1">
    <location>
        <begin position="81"/>
        <end position="107"/>
    </location>
</feature>